<feature type="site" description="Transition state stabilizer" evidence="6">
    <location>
        <position position="467"/>
    </location>
</feature>
<sequence>MNTTQGRKRVIIANVSPRIEEGEYAAKAIINENVLVSADIFADGHDELAASILVRHAAERKWTEIPMKLIMNDRWEAVFKPGRTGRYQFRLQGWIDHFSTWQKNARKKLDAGLNIETELQAGVAMAGKAAEAASPADKRTLTEWAEKLSVAKTTEGILSQLDRNMRGIMNRYRDKNLLSLYPETLEIDVERQKALFSTWYELFPRSAASEAGKHGTFQDVKKLLPRIARMGFDVLYLPPIHPIGEKKRKGRNNSLEAGPDDPGSPWAIGNRKGGHKAIHPQLGTLKDFRDLVREAGKQGIEIALDIAFQCAPDHPYVTQHPQWFKWRSDGTVQYAENPPKKYEDILPLDFESQDWQGLWEELKSVVEYWIDKGVNIFRVDNPHTKSLRFWEWIIRDVREKHPQVIFLAEAFTRPRVMERLAKAGFTQSYTYFTWRNTKYELEEYMRELTKTDRKFYFRPNFWPNTPDILPPFLSSGGENAHIIRLILAATLSASYGIYGPVYEFCIHTPYPTKEEYADNEKYEIRHWDWDRCTRLGELITRINRIRNTHPALQTTWNIEFAETSNDQIICYGKADPEAGDRLIIAVNLDPFHMQSAHVKIPIAALGIPAGRAYLVKDLISGNSYQWQDEWNYVQLNPQELPAHVFEVVLDT</sequence>
<dbReference type="GO" id="GO:0004553">
    <property type="term" value="F:hydrolase activity, hydrolyzing O-glycosyl compounds"/>
    <property type="evidence" value="ECO:0007669"/>
    <property type="project" value="InterPro"/>
</dbReference>
<dbReference type="Gene3D" id="3.20.20.80">
    <property type="entry name" value="Glycosidases"/>
    <property type="match status" value="1"/>
</dbReference>
<dbReference type="InterPro" id="IPR006047">
    <property type="entry name" value="GH13_cat_dom"/>
</dbReference>
<dbReference type="InterPro" id="IPR017853">
    <property type="entry name" value="GH"/>
</dbReference>
<dbReference type="InterPro" id="IPR021828">
    <property type="entry name" value="GlgE_dom_N/S"/>
</dbReference>
<feature type="binding site" evidence="6">
    <location>
        <begin position="521"/>
        <end position="522"/>
    </location>
    <ligand>
        <name>alpha-maltose 1-phosphate</name>
        <dbReference type="ChEBI" id="CHEBI:63576"/>
    </ligand>
</feature>
<dbReference type="RefSeq" id="WP_132128788.1">
    <property type="nucleotide sequence ID" value="NZ_CP042432.1"/>
</dbReference>
<feature type="binding site" evidence="6">
    <location>
        <position position="309"/>
    </location>
    <ligand>
        <name>alpha-maltose 1-phosphate</name>
        <dbReference type="ChEBI" id="CHEBI:63576"/>
    </ligand>
</feature>
<feature type="binding site" evidence="6">
    <location>
        <position position="381"/>
    </location>
    <ligand>
        <name>alpha-maltose 1-phosphate</name>
        <dbReference type="ChEBI" id="CHEBI:63576"/>
    </ligand>
</feature>
<accession>A0A4R3KRQ2</accession>
<feature type="region of interest" description="Disordered" evidence="7">
    <location>
        <begin position="245"/>
        <end position="274"/>
    </location>
</feature>
<dbReference type="Gene3D" id="1.20.58.80">
    <property type="entry name" value="Phosphotransferase system, lactose/cellobiose-type IIA subunit"/>
    <property type="match status" value="1"/>
</dbReference>
<gene>
    <name evidence="6" type="primary">glgE</name>
    <name evidence="9" type="ORF">EDD80_10449</name>
</gene>
<dbReference type="InterPro" id="IPR013783">
    <property type="entry name" value="Ig-like_fold"/>
</dbReference>
<dbReference type="EC" id="2.4.99.16" evidence="6"/>
<dbReference type="Proteomes" id="UP000295807">
    <property type="component" value="Unassembled WGS sequence"/>
</dbReference>
<comment type="caution">
    <text evidence="9">The sequence shown here is derived from an EMBL/GenBank/DDBJ whole genome shotgun (WGS) entry which is preliminary data.</text>
</comment>
<proteinExistence type="inferred from homology"/>
<evidence type="ECO:0000256" key="6">
    <source>
        <dbReference type="HAMAP-Rule" id="MF_02124"/>
    </source>
</evidence>
<evidence type="ECO:0000256" key="2">
    <source>
        <dbReference type="ARBA" id="ARBA00022676"/>
    </source>
</evidence>
<evidence type="ECO:0000256" key="5">
    <source>
        <dbReference type="ARBA" id="ARBA00048735"/>
    </source>
</evidence>
<dbReference type="Gene3D" id="2.60.40.10">
    <property type="entry name" value="Immunoglobulins"/>
    <property type="match status" value="1"/>
</dbReference>
<evidence type="ECO:0000313" key="10">
    <source>
        <dbReference type="Proteomes" id="UP000295807"/>
    </source>
</evidence>
<dbReference type="PANTHER" id="PTHR47786:SF2">
    <property type="entry name" value="GLYCOSYL HYDROLASE FAMILY 13 CATALYTIC DOMAIN-CONTAINING PROTEIN"/>
    <property type="match status" value="1"/>
</dbReference>
<dbReference type="PANTHER" id="PTHR47786">
    <property type="entry name" value="ALPHA-1,4-GLUCAN:MALTOSE-1-PHOSPHATE MALTOSYLTRANSFERASE"/>
    <property type="match status" value="1"/>
</dbReference>
<dbReference type="GO" id="GO:0016758">
    <property type="term" value="F:hexosyltransferase activity"/>
    <property type="evidence" value="ECO:0007669"/>
    <property type="project" value="UniProtKB-UniRule"/>
</dbReference>
<dbReference type="InterPro" id="IPR026585">
    <property type="entry name" value="GlgE"/>
</dbReference>
<keyword evidence="2 6" id="KW-0328">Glycosyltransferase</keyword>
<dbReference type="Pfam" id="PF21702">
    <property type="entry name" value="GLGE_C"/>
    <property type="match status" value="1"/>
</dbReference>
<evidence type="ECO:0000256" key="7">
    <source>
        <dbReference type="SAM" id="MobiDB-lite"/>
    </source>
</evidence>
<dbReference type="InterPro" id="IPR013780">
    <property type="entry name" value="Glyco_hydro_b"/>
</dbReference>
<feature type="active site" description="Proton donor" evidence="6">
    <location>
        <position position="409"/>
    </location>
</feature>
<evidence type="ECO:0000256" key="4">
    <source>
        <dbReference type="ARBA" id="ARBA00023277"/>
    </source>
</evidence>
<evidence type="ECO:0000313" key="9">
    <source>
        <dbReference type="EMBL" id="TCS87702.1"/>
    </source>
</evidence>
<dbReference type="HAMAP" id="MF_02124">
    <property type="entry name" value="GlgE"/>
    <property type="match status" value="1"/>
</dbReference>
<dbReference type="Gene3D" id="2.60.40.1180">
    <property type="entry name" value="Golgi alpha-mannosidase II"/>
    <property type="match status" value="1"/>
</dbReference>
<comment type="subunit">
    <text evidence="1 6">Homodimer.</text>
</comment>
<dbReference type="SMART" id="SM00642">
    <property type="entry name" value="Aamy"/>
    <property type="match status" value="1"/>
</dbReference>
<evidence type="ECO:0000256" key="1">
    <source>
        <dbReference type="ARBA" id="ARBA00011738"/>
    </source>
</evidence>
<dbReference type="CDD" id="cd11344">
    <property type="entry name" value="AmyAc_GlgE_like"/>
    <property type="match status" value="1"/>
</dbReference>
<name>A0A4R3KRQ2_9SPHI</name>
<dbReference type="GO" id="GO:0030979">
    <property type="term" value="P:alpha-glucan biosynthetic process"/>
    <property type="evidence" value="ECO:0007669"/>
    <property type="project" value="UniProtKB-UniRule"/>
</dbReference>
<keyword evidence="10" id="KW-1185">Reference proteome</keyword>
<comment type="catalytic activity">
    <reaction evidence="5 6">
        <text>alpha-maltose 1-phosphate + [(1-&gt;4)-alpha-D-glucosyl](n) = [(1-&gt;4)-alpha-D-glucosyl](n+2) + phosphate</text>
        <dbReference type="Rhea" id="RHEA:42692"/>
        <dbReference type="Rhea" id="RHEA-COMP:9584"/>
        <dbReference type="Rhea" id="RHEA-COMP:10183"/>
        <dbReference type="ChEBI" id="CHEBI:15444"/>
        <dbReference type="ChEBI" id="CHEBI:43474"/>
        <dbReference type="ChEBI" id="CHEBI:63576"/>
        <dbReference type="EC" id="2.4.99.16"/>
    </reaction>
</comment>
<evidence type="ECO:0000259" key="8">
    <source>
        <dbReference type="SMART" id="SM00642"/>
    </source>
</evidence>
<dbReference type="AlphaFoldDB" id="A0A4R3KRQ2"/>
<protein>
    <recommendedName>
        <fullName evidence="6">Alpha-1,4-glucan:maltose-1-phosphate maltosyltransferase</fullName>
        <shortName evidence="6">GMPMT</shortName>
        <ecNumber evidence="6">2.4.99.16</ecNumber>
    </recommendedName>
    <alternativeName>
        <fullName evidence="6">(1-&gt;4)-alpha-D-glucan:maltose-1-phosphate alpha-D-maltosyltransferase</fullName>
    </alternativeName>
</protein>
<feature type="binding site" evidence="6">
    <location>
        <position position="344"/>
    </location>
    <ligand>
        <name>alpha-maltose 1-phosphate</name>
        <dbReference type="ChEBI" id="CHEBI:63576"/>
    </ligand>
</feature>
<dbReference type="OrthoDB" id="9805159at2"/>
<dbReference type="SUPFAM" id="SSF51445">
    <property type="entry name" value="(Trans)glycosidases"/>
    <property type="match status" value="1"/>
</dbReference>
<reference evidence="9 10" key="1">
    <citation type="submission" date="2019-03" db="EMBL/GenBank/DDBJ databases">
        <title>Genomic Encyclopedia of Type Strains, Phase IV (KMG-IV): sequencing the most valuable type-strain genomes for metagenomic binning, comparative biology and taxonomic classification.</title>
        <authorList>
            <person name="Goeker M."/>
        </authorList>
    </citation>
    <scope>NUCLEOTIDE SEQUENCE [LARGE SCALE GENOMIC DNA]</scope>
    <source>
        <strain evidence="9 10">DSM 21100</strain>
    </source>
</reference>
<keyword evidence="3 6" id="KW-0808">Transferase</keyword>
<feature type="binding site" evidence="6">
    <location>
        <position position="249"/>
    </location>
    <ligand>
        <name>alpha-maltose 1-phosphate</name>
        <dbReference type="ChEBI" id="CHEBI:63576"/>
    </ligand>
</feature>
<evidence type="ECO:0000256" key="3">
    <source>
        <dbReference type="ARBA" id="ARBA00022679"/>
    </source>
</evidence>
<dbReference type="InterPro" id="IPR049171">
    <property type="entry name" value="GLGE_C"/>
</dbReference>
<keyword evidence="4 6" id="KW-0119">Carbohydrate metabolism</keyword>
<dbReference type="Pfam" id="PF11896">
    <property type="entry name" value="GlgE_dom_N_S"/>
    <property type="match status" value="1"/>
</dbReference>
<comment type="function">
    <text evidence="6">Maltosyltransferase that uses maltose 1-phosphate (M1P) as the sugar donor to elongate linear or branched alpha-(1-&gt;4)-glucans. Is involved in a branched alpha-glucan biosynthetic pathway from trehalose, together with TreS, Mak and GlgB.</text>
</comment>
<feature type="active site" description="Nucleophile" evidence="6">
    <location>
        <position position="380"/>
    </location>
</feature>
<dbReference type="EMBL" id="SMAD01000004">
    <property type="protein sequence ID" value="TCS87702.1"/>
    <property type="molecule type" value="Genomic_DNA"/>
</dbReference>
<comment type="similarity">
    <text evidence="6">Belongs to the glycosyl hydrolase 13 family. GlgE subfamily.</text>
</comment>
<feature type="domain" description="Glycosyl hydrolase family 13 catalytic" evidence="8">
    <location>
        <begin position="201"/>
        <end position="546"/>
    </location>
</feature>
<organism evidence="9 10">
    <name type="scientific">Anseongella ginsenosidimutans</name>
    <dbReference type="NCBI Taxonomy" id="496056"/>
    <lineage>
        <taxon>Bacteria</taxon>
        <taxon>Pseudomonadati</taxon>
        <taxon>Bacteroidota</taxon>
        <taxon>Sphingobacteriia</taxon>
        <taxon>Sphingobacteriales</taxon>
        <taxon>Sphingobacteriaceae</taxon>
        <taxon>Anseongella</taxon>
    </lineage>
</organism>